<dbReference type="EMBL" id="JAGGJA010000003">
    <property type="protein sequence ID" value="MCW9706497.1"/>
    <property type="molecule type" value="Genomic_DNA"/>
</dbReference>
<evidence type="ECO:0000313" key="1">
    <source>
        <dbReference type="EMBL" id="MCW9706497.1"/>
    </source>
</evidence>
<gene>
    <name evidence="1" type="ORF">J6I44_06505</name>
</gene>
<sequence length="282" mass="32027">MSSESSLIQGLAGFTLITAFILTVSSCETPQAPDTPESPKYRFSYEVLDGNGVMLRQVTHEQINEIEIKTSLGLFGEQFLSPSILEELNLDIDPSELQQHEIYLHAEQGINDDINFATLNFSFPVVNNWQSDSYQVVQLHTNEQWLEMIRQARQYVENPEDLPPIERIPEFTFPAIGEHSVIVNYNERGLGHAGIDYLYFATDGQLELTRVSDNFIEGNFSIVLSALPTAVLTIDTLPEDPEFEEFRIIGDFVAKHGDYNDLSDAQTHFFRNRINTKSLLDF</sequence>
<proteinExistence type="predicted"/>
<dbReference type="RefSeq" id="WP_265765204.1">
    <property type="nucleotide sequence ID" value="NZ_JAGGJA010000003.1"/>
</dbReference>
<evidence type="ECO:0008006" key="3">
    <source>
        <dbReference type="Google" id="ProtNLM"/>
    </source>
</evidence>
<dbReference type="Proteomes" id="UP001207918">
    <property type="component" value="Unassembled WGS sequence"/>
</dbReference>
<organism evidence="1 2">
    <name type="scientific">Fodinibius salsisoli</name>
    <dbReference type="NCBI Taxonomy" id="2820877"/>
    <lineage>
        <taxon>Bacteria</taxon>
        <taxon>Pseudomonadati</taxon>
        <taxon>Balneolota</taxon>
        <taxon>Balneolia</taxon>
        <taxon>Balneolales</taxon>
        <taxon>Balneolaceae</taxon>
        <taxon>Fodinibius</taxon>
    </lineage>
</organism>
<keyword evidence="2" id="KW-1185">Reference proteome</keyword>
<comment type="caution">
    <text evidence="1">The sequence shown here is derived from an EMBL/GenBank/DDBJ whole genome shotgun (WGS) entry which is preliminary data.</text>
</comment>
<reference evidence="1 2" key="1">
    <citation type="submission" date="2021-03" db="EMBL/GenBank/DDBJ databases">
        <title>Aliifodinibius sp. nov., a new bacterium isolated from saline soil.</title>
        <authorList>
            <person name="Galisteo C."/>
            <person name="De La Haba R."/>
            <person name="Sanchez-Porro C."/>
            <person name="Ventosa A."/>
        </authorList>
    </citation>
    <scope>NUCLEOTIDE SEQUENCE [LARGE SCALE GENOMIC DNA]</scope>
    <source>
        <strain evidence="1 2">1BSP15-2V2</strain>
    </source>
</reference>
<name>A0ABT3PKS5_9BACT</name>
<protein>
    <recommendedName>
        <fullName evidence="3">Lipoprotein</fullName>
    </recommendedName>
</protein>
<accession>A0ABT3PKS5</accession>
<evidence type="ECO:0000313" key="2">
    <source>
        <dbReference type="Proteomes" id="UP001207918"/>
    </source>
</evidence>